<keyword evidence="3" id="KW-1185">Reference proteome</keyword>
<feature type="region of interest" description="Disordered" evidence="1">
    <location>
        <begin position="69"/>
        <end position="95"/>
    </location>
</feature>
<evidence type="ECO:0000313" key="3">
    <source>
        <dbReference type="Proteomes" id="UP000187609"/>
    </source>
</evidence>
<proteinExistence type="predicted"/>
<dbReference type="Gramene" id="OIT02778">
    <property type="protein sequence ID" value="OIT02778"/>
    <property type="gene ID" value="A4A49_16215"/>
</dbReference>
<dbReference type="SMR" id="A0A1J6IDU6"/>
<protein>
    <submittedName>
        <fullName evidence="2">Uncharacterized protein</fullName>
    </submittedName>
</protein>
<dbReference type="AlphaFoldDB" id="A0A1J6IDU6"/>
<comment type="caution">
    <text evidence="2">The sequence shown here is derived from an EMBL/GenBank/DDBJ whole genome shotgun (WGS) entry which is preliminary data.</text>
</comment>
<dbReference type="Proteomes" id="UP000187609">
    <property type="component" value="Unassembled WGS sequence"/>
</dbReference>
<feature type="region of interest" description="Disordered" evidence="1">
    <location>
        <begin position="1"/>
        <end position="27"/>
    </location>
</feature>
<accession>A0A1J6IDU6</accession>
<gene>
    <name evidence="2" type="ORF">A4A49_16215</name>
</gene>
<evidence type="ECO:0000313" key="2">
    <source>
        <dbReference type="EMBL" id="OIT02778.1"/>
    </source>
</evidence>
<name>A0A1J6IDU6_NICAT</name>
<feature type="compositionally biased region" description="Basic and acidic residues" evidence="1">
    <location>
        <begin position="73"/>
        <end position="88"/>
    </location>
</feature>
<organism evidence="2 3">
    <name type="scientific">Nicotiana attenuata</name>
    <name type="common">Coyote tobacco</name>
    <dbReference type="NCBI Taxonomy" id="49451"/>
    <lineage>
        <taxon>Eukaryota</taxon>
        <taxon>Viridiplantae</taxon>
        <taxon>Streptophyta</taxon>
        <taxon>Embryophyta</taxon>
        <taxon>Tracheophyta</taxon>
        <taxon>Spermatophyta</taxon>
        <taxon>Magnoliopsida</taxon>
        <taxon>eudicotyledons</taxon>
        <taxon>Gunneridae</taxon>
        <taxon>Pentapetalae</taxon>
        <taxon>asterids</taxon>
        <taxon>lamiids</taxon>
        <taxon>Solanales</taxon>
        <taxon>Solanaceae</taxon>
        <taxon>Nicotianoideae</taxon>
        <taxon>Nicotianeae</taxon>
        <taxon>Nicotiana</taxon>
    </lineage>
</organism>
<evidence type="ECO:0000256" key="1">
    <source>
        <dbReference type="SAM" id="MobiDB-lite"/>
    </source>
</evidence>
<dbReference type="EMBL" id="MJEQ01037188">
    <property type="protein sequence ID" value="OIT02778.1"/>
    <property type="molecule type" value="Genomic_DNA"/>
</dbReference>
<sequence>MIQQRSQKLFGKEHESNVNSNPCEHIDNLKHTRNKDFIPSKLIYRIEGKDKSEKWISKMNMTLTVLKLDNAQDDDRTSTGKRLTEPRRRNSNIAD</sequence>
<reference evidence="2" key="1">
    <citation type="submission" date="2016-11" db="EMBL/GenBank/DDBJ databases">
        <title>The genome of Nicotiana attenuata.</title>
        <authorList>
            <person name="Xu S."/>
            <person name="Brockmoeller T."/>
            <person name="Gaquerel E."/>
            <person name="Navarro A."/>
            <person name="Kuhl H."/>
            <person name="Gase K."/>
            <person name="Ling Z."/>
            <person name="Zhou W."/>
            <person name="Kreitzer C."/>
            <person name="Stanke M."/>
            <person name="Tang H."/>
            <person name="Lyons E."/>
            <person name="Pandey P."/>
            <person name="Pandey S.P."/>
            <person name="Timmermann B."/>
            <person name="Baldwin I.T."/>
        </authorList>
    </citation>
    <scope>NUCLEOTIDE SEQUENCE [LARGE SCALE GENOMIC DNA]</scope>
    <source>
        <strain evidence="2">UT</strain>
    </source>
</reference>